<dbReference type="Proteomes" id="UP000186806">
    <property type="component" value="Unassembled WGS sequence"/>
</dbReference>
<dbReference type="Pfam" id="PF04333">
    <property type="entry name" value="MlaA"/>
    <property type="match status" value="1"/>
</dbReference>
<dbReference type="GO" id="GO:0016020">
    <property type="term" value="C:membrane"/>
    <property type="evidence" value="ECO:0007669"/>
    <property type="project" value="InterPro"/>
</dbReference>
<dbReference type="STRING" id="223900.GCA_000821045_02523"/>
<name>A0A1Q8TCW1_9GAMM</name>
<comment type="similarity">
    <text evidence="1">Belongs to the MlaA family.</text>
</comment>
<feature type="signal peptide" evidence="4">
    <location>
        <begin position="1"/>
        <end position="22"/>
    </location>
</feature>
<dbReference type="PANTHER" id="PTHR30035:SF3">
    <property type="entry name" value="INTERMEMBRANE PHOSPHOLIPID TRANSPORT SYSTEM LIPOPROTEIN MLAA"/>
    <property type="match status" value="1"/>
</dbReference>
<dbReference type="AlphaFoldDB" id="A0A1Q8TCW1"/>
<feature type="chain" id="PRO_5013090544" evidence="4">
    <location>
        <begin position="23"/>
        <end position="249"/>
    </location>
</feature>
<proteinExistence type="inferred from homology"/>
<evidence type="ECO:0000256" key="4">
    <source>
        <dbReference type="SAM" id="SignalP"/>
    </source>
</evidence>
<dbReference type="PANTHER" id="PTHR30035">
    <property type="entry name" value="LIPOPROTEIN VACJ-RELATED"/>
    <property type="match status" value="1"/>
</dbReference>
<evidence type="ECO:0000256" key="1">
    <source>
        <dbReference type="ARBA" id="ARBA00010634"/>
    </source>
</evidence>
<evidence type="ECO:0000313" key="5">
    <source>
        <dbReference type="EMBL" id="OLO11502.1"/>
    </source>
</evidence>
<evidence type="ECO:0000256" key="2">
    <source>
        <dbReference type="ARBA" id="ARBA00022729"/>
    </source>
</evidence>
<comment type="caution">
    <text evidence="5">The sequence shown here is derived from an EMBL/GenBank/DDBJ whole genome shotgun (WGS) entry which is preliminary data.</text>
</comment>
<protein>
    <submittedName>
        <fullName evidence="5">ABC transporter</fullName>
    </submittedName>
</protein>
<dbReference type="GO" id="GO:0120010">
    <property type="term" value="P:intermembrane phospholipid transfer"/>
    <property type="evidence" value="ECO:0007669"/>
    <property type="project" value="TreeGrafter"/>
</dbReference>
<organism evidence="5 6">
    <name type="scientific">Chromohalobacter japonicus</name>
    <dbReference type="NCBI Taxonomy" id="223900"/>
    <lineage>
        <taxon>Bacteria</taxon>
        <taxon>Pseudomonadati</taxon>
        <taxon>Pseudomonadota</taxon>
        <taxon>Gammaproteobacteria</taxon>
        <taxon>Oceanospirillales</taxon>
        <taxon>Halomonadaceae</taxon>
        <taxon>Chromohalobacter</taxon>
    </lineage>
</organism>
<feature type="region of interest" description="Disordered" evidence="3">
    <location>
        <begin position="224"/>
        <end position="249"/>
    </location>
</feature>
<accession>A0A1Q8TCW1</accession>
<dbReference type="InterPro" id="IPR007428">
    <property type="entry name" value="MlaA"/>
</dbReference>
<dbReference type="EMBL" id="MSDQ01000022">
    <property type="protein sequence ID" value="OLO11502.1"/>
    <property type="molecule type" value="Genomic_DNA"/>
</dbReference>
<evidence type="ECO:0000313" key="6">
    <source>
        <dbReference type="Proteomes" id="UP000186806"/>
    </source>
</evidence>
<gene>
    <name evidence="5" type="ORF">BTW10_09005</name>
</gene>
<sequence>MKMTKLLAAACVVTAVSGCATQGQTDANPDDPWEGYNRKVFAFNDTLDRYALKPVAQGYDYVTPEPVQSGVGNFFSNLGEIGTTVNSVLQWKWANAGVASGRFVINSILGIGGILDPASRMGLVEREEDFGQTLATWGVGEGPYVVLPVLGGRTLRHTSGLPVDWYTDPVTYVEEDSVRYGLRFVDLIDTRAGLLDREELISGDRYSFIRDAYLQNRRYEVNDGETGKDPFASGDFGDDFEYDEDAFAD</sequence>
<evidence type="ECO:0000256" key="3">
    <source>
        <dbReference type="SAM" id="MobiDB-lite"/>
    </source>
</evidence>
<keyword evidence="6" id="KW-1185">Reference proteome</keyword>
<feature type="compositionally biased region" description="Acidic residues" evidence="3">
    <location>
        <begin position="236"/>
        <end position="249"/>
    </location>
</feature>
<dbReference type="PRINTS" id="PR01805">
    <property type="entry name" value="VACJLIPOPROT"/>
</dbReference>
<keyword evidence="2 4" id="KW-0732">Signal</keyword>
<reference evidence="5 6" key="1">
    <citation type="submission" date="2016-12" db="EMBL/GenBank/DDBJ databases">
        <title>Draft genome sequences of strains Salinicola socius SMB35, Salinicola sp. MH3R3-1 and Chromohalobacter sp. SMB17 from the Verkhnekamsk potash mining region of Russia.</title>
        <authorList>
            <person name="Mavrodi D.V."/>
            <person name="Olsson B.E."/>
            <person name="Korsakova E.S."/>
            <person name="Pyankova A."/>
            <person name="Mavrodi O.V."/>
            <person name="Plotnikova E.G."/>
        </authorList>
    </citation>
    <scope>NUCLEOTIDE SEQUENCE [LARGE SCALE GENOMIC DNA]</scope>
    <source>
        <strain evidence="5 6">SMB17</strain>
    </source>
</reference>
<dbReference type="RefSeq" id="WP_075369134.1">
    <property type="nucleotide sequence ID" value="NZ_JAKGAJ010000021.1"/>
</dbReference>
<dbReference type="PROSITE" id="PS51257">
    <property type="entry name" value="PROKAR_LIPOPROTEIN"/>
    <property type="match status" value="1"/>
</dbReference>